<dbReference type="SMART" id="SM00315">
    <property type="entry name" value="RGS"/>
    <property type="match status" value="1"/>
</dbReference>
<dbReference type="Gene3D" id="1.10.167.10">
    <property type="entry name" value="Regulator of G-protein Signalling 4, domain 2"/>
    <property type="match status" value="1"/>
</dbReference>
<sequence>MEVLNANLQLLLQNPSIVPVYRLYCCRLRLEGYLDIYLATSKFQNAHQRGTNPEKPISQHAQDVMDEYFSEVSLRKVDIDDTIIEATKEAIASNVSANVFQEMQQFCFNVLEKQTLSSFISSPCYNQFIQGEKQNRLTEDTAEDVDLDLQWKQSKNFQTSIVSLTSAFTKVLESQNAAFRHEKNLINALEQCTESLESTEDTLLVEMFSKAKTNMEQMMKTRENMNHLFSNHVQSPLSNLSKQEFVSIQNQKRKLDAKGSKNQNDPVVAESSRLFGQCNRKCEETLLHSMCTIMEEHYRYYEQGHAMYYHLLPEMMKYRTEAEIKALHDTKKFVIGSKLKIPEDEIIKQGQMEKKGAIRRNWTSRWFILKSRYLFYFNNKNDMILKGYVHLKNCTVQVSPNKKKQHCIAVCTSLRTLLISFPSENDANEWLVDIKDSTVEEELKKLERTHKEQLESLTHSQAEEYLNKFLRKDAIATPSSPATESDRDENNAAAPGSGSSSPLTQSSEANRREKLLAKVNDSPGAKKKRKKNKNSDTKGSDGAKKKRRKKKKKELTNDTASPQEKSDKEDAEEEKPQEEANTSVVPSTSAEELEGSVEPPANSDSMQSSEEKEPVNSEDAGTGAQELTKETVAEPSDEQDDHDETEYEYEDDGLESYGSRSGPRIRKSTALSLLESTGLANDPDVIQQESKLEEEDSIPPTTEVTVEETETLQSEMDSSAMESTQSGVLYKQGYLVKKGAKRRNWNTRWFILGYNHLAYYKNPGDSEPKGSLQLKGTTVEKNPEVKRPHSFAVVTPLRTYFFCAKNEACMDEWMESIRNATPQ</sequence>
<dbReference type="InterPro" id="IPR036305">
    <property type="entry name" value="RGS_sf"/>
</dbReference>
<organism evidence="4">
    <name type="scientific">Vannella robusta</name>
    <dbReference type="NCBI Taxonomy" id="1487602"/>
    <lineage>
        <taxon>Eukaryota</taxon>
        <taxon>Amoebozoa</taxon>
        <taxon>Discosea</taxon>
        <taxon>Flabellinia</taxon>
        <taxon>Vannellidae</taxon>
        <taxon>Vannella</taxon>
    </lineage>
</organism>
<dbReference type="GO" id="GO:0005547">
    <property type="term" value="F:phosphatidylinositol-3,4,5-trisphosphate binding"/>
    <property type="evidence" value="ECO:0007669"/>
    <property type="project" value="UniProtKB-ARBA"/>
</dbReference>
<accession>A0A7S4HZM6</accession>
<feature type="region of interest" description="Disordered" evidence="1">
    <location>
        <begin position="476"/>
        <end position="669"/>
    </location>
</feature>
<dbReference type="InterPro" id="IPR051707">
    <property type="entry name" value="PI-Interact_SigTrans_Reg"/>
</dbReference>
<evidence type="ECO:0000256" key="1">
    <source>
        <dbReference type="SAM" id="MobiDB-lite"/>
    </source>
</evidence>
<evidence type="ECO:0000259" key="2">
    <source>
        <dbReference type="PROSITE" id="PS50003"/>
    </source>
</evidence>
<feature type="domain" description="PH" evidence="2">
    <location>
        <begin position="728"/>
        <end position="822"/>
    </location>
</feature>
<feature type="compositionally biased region" description="Basic residues" evidence="1">
    <location>
        <begin position="544"/>
        <end position="553"/>
    </location>
</feature>
<feature type="compositionally biased region" description="Polar residues" evidence="1">
    <location>
        <begin position="581"/>
        <end position="590"/>
    </location>
</feature>
<feature type="compositionally biased region" description="Low complexity" evidence="1">
    <location>
        <begin position="492"/>
        <end position="502"/>
    </location>
</feature>
<dbReference type="InterPro" id="IPR016137">
    <property type="entry name" value="RGS"/>
</dbReference>
<dbReference type="SUPFAM" id="SSF48097">
    <property type="entry name" value="Regulator of G-protein signaling, RGS"/>
    <property type="match status" value="1"/>
</dbReference>
<dbReference type="FunFam" id="2.30.29.30:FF:000286">
    <property type="entry name" value="PH-protein kinase domain containing protein"/>
    <property type="match status" value="2"/>
</dbReference>
<reference evidence="4" key="1">
    <citation type="submission" date="2021-01" db="EMBL/GenBank/DDBJ databases">
        <authorList>
            <person name="Corre E."/>
            <person name="Pelletier E."/>
            <person name="Niang G."/>
            <person name="Scheremetjew M."/>
            <person name="Finn R."/>
            <person name="Kale V."/>
            <person name="Holt S."/>
            <person name="Cochrane G."/>
            <person name="Meng A."/>
            <person name="Brown T."/>
            <person name="Cohen L."/>
        </authorList>
    </citation>
    <scope>NUCLEOTIDE SEQUENCE</scope>
    <source>
        <strain evidence="4">DIVA3 518/3/11/1/6</strain>
    </source>
</reference>
<evidence type="ECO:0000313" key="4">
    <source>
        <dbReference type="EMBL" id="CAE2214250.1"/>
    </source>
</evidence>
<dbReference type="PROSITE" id="PS50003">
    <property type="entry name" value="PH_DOMAIN"/>
    <property type="match status" value="2"/>
</dbReference>
<dbReference type="SMART" id="SM00233">
    <property type="entry name" value="PH"/>
    <property type="match status" value="2"/>
</dbReference>
<gene>
    <name evidence="4" type="ORF">VSP0166_LOCUS6491</name>
</gene>
<dbReference type="SUPFAM" id="SSF50729">
    <property type="entry name" value="PH domain-like"/>
    <property type="match status" value="2"/>
</dbReference>
<dbReference type="Gene3D" id="1.20.1270.60">
    <property type="entry name" value="Arfaptin homology (AH) domain/BAR domain"/>
    <property type="match status" value="1"/>
</dbReference>
<dbReference type="Pfam" id="PF00615">
    <property type="entry name" value="RGS"/>
    <property type="match status" value="1"/>
</dbReference>
<dbReference type="InterPro" id="IPR001849">
    <property type="entry name" value="PH_domain"/>
</dbReference>
<feature type="compositionally biased region" description="Acidic residues" evidence="1">
    <location>
        <begin position="635"/>
        <end position="654"/>
    </location>
</feature>
<dbReference type="PANTHER" id="PTHR14336">
    <property type="entry name" value="TANDEM PH DOMAIN CONTAINING PROTEIN"/>
    <property type="match status" value="1"/>
</dbReference>
<protein>
    <recommendedName>
        <fullName evidence="5">PH domain-containing protein</fullName>
    </recommendedName>
</protein>
<dbReference type="EMBL" id="HBKP01009205">
    <property type="protein sequence ID" value="CAE2214250.1"/>
    <property type="molecule type" value="Transcribed_RNA"/>
</dbReference>
<dbReference type="PROSITE" id="PS50132">
    <property type="entry name" value="RGS"/>
    <property type="match status" value="1"/>
</dbReference>
<dbReference type="InterPro" id="IPR044926">
    <property type="entry name" value="RGS_subdomain_2"/>
</dbReference>
<dbReference type="InterPro" id="IPR027267">
    <property type="entry name" value="AH/BAR_dom_sf"/>
</dbReference>
<dbReference type="Gene3D" id="2.30.29.30">
    <property type="entry name" value="Pleckstrin-homology domain (PH domain)/Phosphotyrosine-binding domain (PTB)"/>
    <property type="match status" value="2"/>
</dbReference>
<dbReference type="AlphaFoldDB" id="A0A7S4HZM6"/>
<dbReference type="InterPro" id="IPR011993">
    <property type="entry name" value="PH-like_dom_sf"/>
</dbReference>
<evidence type="ECO:0000259" key="3">
    <source>
        <dbReference type="PROSITE" id="PS50132"/>
    </source>
</evidence>
<name>A0A7S4HZM6_9EUKA</name>
<feature type="domain" description="RGS" evidence="3">
    <location>
        <begin position="7"/>
        <end position="129"/>
    </location>
</feature>
<dbReference type="Pfam" id="PF00169">
    <property type="entry name" value="PH"/>
    <property type="match status" value="2"/>
</dbReference>
<feature type="domain" description="PH" evidence="2">
    <location>
        <begin position="345"/>
        <end position="439"/>
    </location>
</feature>
<feature type="compositionally biased region" description="Basic and acidic residues" evidence="1">
    <location>
        <begin position="533"/>
        <end position="543"/>
    </location>
</feature>
<dbReference type="SUPFAM" id="SSF103657">
    <property type="entry name" value="BAR/IMD domain-like"/>
    <property type="match status" value="1"/>
</dbReference>
<evidence type="ECO:0008006" key="5">
    <source>
        <dbReference type="Google" id="ProtNLM"/>
    </source>
</evidence>
<proteinExistence type="predicted"/>